<feature type="domain" description="G-protein coupled receptors family 1 profile" evidence="6">
    <location>
        <begin position="68"/>
        <end position="350"/>
    </location>
</feature>
<feature type="transmembrane region" description="Helical" evidence="5">
    <location>
        <begin position="336"/>
        <end position="356"/>
    </location>
</feature>
<dbReference type="PROSITE" id="PS50262">
    <property type="entry name" value="G_PROTEIN_RECEP_F1_2"/>
    <property type="match status" value="1"/>
</dbReference>
<name>A0A8S1H7S7_9PELO</name>
<proteinExistence type="predicted"/>
<accession>A0A8S1H7S7</accession>
<comment type="caution">
    <text evidence="7">The sequence shown here is derived from an EMBL/GenBank/DDBJ whole genome shotgun (WGS) entry which is preliminary data.</text>
</comment>
<dbReference type="InterPro" id="IPR000276">
    <property type="entry name" value="GPCR_Rhodpsn"/>
</dbReference>
<dbReference type="Proteomes" id="UP000835052">
    <property type="component" value="Unassembled WGS sequence"/>
</dbReference>
<feature type="transmembrane region" description="Helical" evidence="5">
    <location>
        <begin position="53"/>
        <end position="76"/>
    </location>
</feature>
<feature type="transmembrane region" description="Helical" evidence="5">
    <location>
        <begin position="88"/>
        <end position="111"/>
    </location>
</feature>
<dbReference type="EMBL" id="CAJGYM010000020">
    <property type="protein sequence ID" value="CAD6191347.1"/>
    <property type="molecule type" value="Genomic_DNA"/>
</dbReference>
<reference evidence="7" key="1">
    <citation type="submission" date="2020-10" db="EMBL/GenBank/DDBJ databases">
        <authorList>
            <person name="Kikuchi T."/>
        </authorList>
    </citation>
    <scope>NUCLEOTIDE SEQUENCE</scope>
    <source>
        <strain evidence="7">NKZ352</strain>
    </source>
</reference>
<keyword evidence="4 5" id="KW-0472">Membrane</keyword>
<dbReference type="PANTHER" id="PTHR47023:SF3">
    <property type="entry name" value="G-PROTEIN COUPLED RECEPTORS FAMILY 1 PROFILE DOMAIN-CONTAINING PROTEIN"/>
    <property type="match status" value="1"/>
</dbReference>
<feature type="transmembrane region" description="Helical" evidence="5">
    <location>
        <begin position="138"/>
        <end position="159"/>
    </location>
</feature>
<dbReference type="Pfam" id="PF00001">
    <property type="entry name" value="7tm_1"/>
    <property type="match status" value="1"/>
</dbReference>
<keyword evidence="3 5" id="KW-1133">Transmembrane helix</keyword>
<organism evidence="7 8">
    <name type="scientific">Caenorhabditis auriculariae</name>
    <dbReference type="NCBI Taxonomy" id="2777116"/>
    <lineage>
        <taxon>Eukaryota</taxon>
        <taxon>Metazoa</taxon>
        <taxon>Ecdysozoa</taxon>
        <taxon>Nematoda</taxon>
        <taxon>Chromadorea</taxon>
        <taxon>Rhabditida</taxon>
        <taxon>Rhabditina</taxon>
        <taxon>Rhabditomorpha</taxon>
        <taxon>Rhabditoidea</taxon>
        <taxon>Rhabditidae</taxon>
        <taxon>Peloderinae</taxon>
        <taxon>Caenorhabditis</taxon>
    </lineage>
</organism>
<comment type="subcellular location">
    <subcellularLocation>
        <location evidence="1">Membrane</location>
    </subcellularLocation>
</comment>
<evidence type="ECO:0000313" key="7">
    <source>
        <dbReference type="EMBL" id="CAD6191347.1"/>
    </source>
</evidence>
<evidence type="ECO:0000259" key="6">
    <source>
        <dbReference type="PROSITE" id="PS50262"/>
    </source>
</evidence>
<dbReference type="SUPFAM" id="SSF81321">
    <property type="entry name" value="Family A G protein-coupled receptor-like"/>
    <property type="match status" value="1"/>
</dbReference>
<sequence>MDLESCDPHKVYGGPAPNCTVPFTVFDHYTNTCVSAALIQFEDQENELIMRIIYGYVLPVLAAAVVLSNSIVILVLNQQKNKRASIEALLWMAVSSLMMSLSPLPFTIYYYNLAHYLDFNQTLFLCNLQKVCMEVLPFFFNTLVTLFTLLLGSQRFVAVHYPLESLRWCTQRMVRRYSKLIFLFAVLLTTLHSIFDVRLIYHFCILQGEESFWVARCFIGHSALTTAMGAQTFASIFDLFRVALVVVPSVLLFIVTILLIQTIRSHDDVKTSFGVKRHIKSQKSSQNTTIMLTVIIVLFMVARAPSTILIVIVRVLDYLPVPAIALEFVHDVWLRAAVNITLITLHPITFAVYMFMSSFAATTSGLEVSGVGRRVSSVHVVANPPSIGFDAAPGRRQAPQLLRPFFSL</sequence>
<dbReference type="GO" id="GO:0004930">
    <property type="term" value="F:G protein-coupled receptor activity"/>
    <property type="evidence" value="ECO:0007669"/>
    <property type="project" value="InterPro"/>
</dbReference>
<evidence type="ECO:0000256" key="4">
    <source>
        <dbReference type="ARBA" id="ARBA00023136"/>
    </source>
</evidence>
<feature type="transmembrane region" description="Helical" evidence="5">
    <location>
        <begin position="239"/>
        <end position="260"/>
    </location>
</feature>
<dbReference type="GO" id="GO:0016020">
    <property type="term" value="C:membrane"/>
    <property type="evidence" value="ECO:0007669"/>
    <property type="project" value="UniProtKB-SubCell"/>
</dbReference>
<protein>
    <recommendedName>
        <fullName evidence="6">G-protein coupled receptors family 1 profile domain-containing protein</fullName>
    </recommendedName>
</protein>
<dbReference type="PANTHER" id="PTHR47023">
    <property type="entry name" value="SEX PEPTIDE RECEPTOR"/>
    <property type="match status" value="1"/>
</dbReference>
<evidence type="ECO:0000256" key="3">
    <source>
        <dbReference type="ARBA" id="ARBA00022989"/>
    </source>
</evidence>
<gene>
    <name evidence="7" type="ORF">CAUJ_LOCUS7266</name>
</gene>
<dbReference type="Gene3D" id="1.20.1070.10">
    <property type="entry name" value="Rhodopsin 7-helix transmembrane proteins"/>
    <property type="match status" value="1"/>
</dbReference>
<evidence type="ECO:0000256" key="5">
    <source>
        <dbReference type="SAM" id="Phobius"/>
    </source>
</evidence>
<feature type="transmembrane region" description="Helical" evidence="5">
    <location>
        <begin position="180"/>
        <end position="201"/>
    </location>
</feature>
<keyword evidence="8" id="KW-1185">Reference proteome</keyword>
<feature type="transmembrane region" description="Helical" evidence="5">
    <location>
        <begin position="290"/>
        <end position="316"/>
    </location>
</feature>
<evidence type="ECO:0000256" key="2">
    <source>
        <dbReference type="ARBA" id="ARBA00022692"/>
    </source>
</evidence>
<dbReference type="InterPro" id="IPR053071">
    <property type="entry name" value="GPCR1-related_rcpt"/>
</dbReference>
<dbReference type="AlphaFoldDB" id="A0A8S1H7S7"/>
<dbReference type="InterPro" id="IPR017452">
    <property type="entry name" value="GPCR_Rhodpsn_7TM"/>
</dbReference>
<evidence type="ECO:0000256" key="1">
    <source>
        <dbReference type="ARBA" id="ARBA00004370"/>
    </source>
</evidence>
<dbReference type="OrthoDB" id="5871210at2759"/>
<evidence type="ECO:0000313" key="8">
    <source>
        <dbReference type="Proteomes" id="UP000835052"/>
    </source>
</evidence>
<keyword evidence="2 5" id="KW-0812">Transmembrane</keyword>